<dbReference type="Pfam" id="PF02163">
    <property type="entry name" value="Peptidase_M50"/>
    <property type="match status" value="1"/>
</dbReference>
<proteinExistence type="predicted"/>
<dbReference type="CDD" id="cd06160">
    <property type="entry name" value="S2P-M50_like_2"/>
    <property type="match status" value="1"/>
</dbReference>
<feature type="transmembrane region" description="Helical" evidence="8">
    <location>
        <begin position="197"/>
        <end position="214"/>
    </location>
</feature>
<dbReference type="InterPro" id="IPR044838">
    <property type="entry name" value="EGY1-like"/>
</dbReference>
<keyword evidence="6 8" id="KW-1133">Transmembrane helix</keyword>
<evidence type="ECO:0000256" key="7">
    <source>
        <dbReference type="ARBA" id="ARBA00023136"/>
    </source>
</evidence>
<keyword evidence="4" id="KW-0378">Hydrolase</keyword>
<protein>
    <submittedName>
        <fullName evidence="10">Conserved hypothetical membrane protein</fullName>
    </submittedName>
</protein>
<evidence type="ECO:0000256" key="4">
    <source>
        <dbReference type="ARBA" id="ARBA00022801"/>
    </source>
</evidence>
<keyword evidence="5" id="KW-0809">Transit peptide</keyword>
<name>Q9HIJ5_THEAC</name>
<dbReference type="PaxDb" id="273075-Ta1344m"/>
<dbReference type="HOGENOM" id="CLU_028221_0_0_2"/>
<feature type="transmembrane region" description="Helical" evidence="8">
    <location>
        <begin position="308"/>
        <end position="327"/>
    </location>
</feature>
<accession>Q9HIJ5</accession>
<dbReference type="EMBL" id="AL445067">
    <property type="protein sequence ID" value="CAC12465.1"/>
    <property type="molecule type" value="Genomic_DNA"/>
</dbReference>
<dbReference type="PANTHER" id="PTHR31412">
    <property type="entry name" value="ZINC METALLOPROTEASE EGY1"/>
    <property type="match status" value="1"/>
</dbReference>
<feature type="transmembrane region" description="Helical" evidence="8">
    <location>
        <begin position="95"/>
        <end position="113"/>
    </location>
</feature>
<dbReference type="STRING" id="273075.gene:9572568"/>
<dbReference type="eggNOG" id="arCOG00609">
    <property type="taxonomic scope" value="Archaea"/>
</dbReference>
<evidence type="ECO:0000256" key="1">
    <source>
        <dbReference type="ARBA" id="ARBA00004141"/>
    </source>
</evidence>
<comment type="subcellular location">
    <subcellularLocation>
        <location evidence="1">Membrane</location>
        <topology evidence="1">Multi-pass membrane protein</topology>
    </subcellularLocation>
</comment>
<dbReference type="GO" id="GO:0008233">
    <property type="term" value="F:peptidase activity"/>
    <property type="evidence" value="ECO:0007669"/>
    <property type="project" value="UniProtKB-KW"/>
</dbReference>
<gene>
    <name evidence="10" type="ordered locus">Ta1344</name>
</gene>
<evidence type="ECO:0000256" key="3">
    <source>
        <dbReference type="ARBA" id="ARBA00022692"/>
    </source>
</evidence>
<keyword evidence="11" id="KW-1185">Reference proteome</keyword>
<feature type="transmembrane region" description="Helical" evidence="8">
    <location>
        <begin position="133"/>
        <end position="151"/>
    </location>
</feature>
<keyword evidence="2" id="KW-0645">Protease</keyword>
<feature type="transmembrane region" description="Helical" evidence="8">
    <location>
        <begin position="220"/>
        <end position="239"/>
    </location>
</feature>
<dbReference type="GO" id="GO:0016020">
    <property type="term" value="C:membrane"/>
    <property type="evidence" value="ECO:0007669"/>
    <property type="project" value="UniProtKB-SubCell"/>
</dbReference>
<dbReference type="InParanoid" id="Q9HIJ5"/>
<evidence type="ECO:0000256" key="6">
    <source>
        <dbReference type="ARBA" id="ARBA00022989"/>
    </source>
</evidence>
<feature type="transmembrane region" description="Helical" evidence="8">
    <location>
        <begin position="260"/>
        <end position="288"/>
    </location>
</feature>
<evidence type="ECO:0000256" key="5">
    <source>
        <dbReference type="ARBA" id="ARBA00022946"/>
    </source>
</evidence>
<dbReference type="AlphaFoldDB" id="Q9HIJ5"/>
<dbReference type="GO" id="GO:0006508">
    <property type="term" value="P:proteolysis"/>
    <property type="evidence" value="ECO:0007669"/>
    <property type="project" value="UniProtKB-KW"/>
</dbReference>
<organism evidence="10 11">
    <name type="scientific">Thermoplasma acidophilum (strain ATCC 25905 / DSM 1728 / JCM 9062 / NBRC 15155 / AMRC-C165)</name>
    <dbReference type="NCBI Taxonomy" id="273075"/>
    <lineage>
        <taxon>Archaea</taxon>
        <taxon>Methanobacteriati</taxon>
        <taxon>Thermoplasmatota</taxon>
        <taxon>Thermoplasmata</taxon>
        <taxon>Thermoplasmatales</taxon>
        <taxon>Thermoplasmataceae</taxon>
        <taxon>Thermoplasma</taxon>
    </lineage>
</organism>
<dbReference type="EnsemblBacteria" id="CAC12465">
    <property type="protein sequence ID" value="CAC12465"/>
    <property type="gene ID" value="CAC12465"/>
</dbReference>
<feature type="transmembrane region" description="Helical" evidence="8">
    <location>
        <begin position="56"/>
        <end position="75"/>
    </location>
</feature>
<keyword evidence="3 8" id="KW-0812">Transmembrane</keyword>
<dbReference type="PANTHER" id="PTHR31412:SF0">
    <property type="entry name" value="ZINC METALLOPROTEASE EGY1, CHLOROPLASTIC-RELATED"/>
    <property type="match status" value="1"/>
</dbReference>
<feature type="domain" description="Peptidase M50" evidence="9">
    <location>
        <begin position="103"/>
        <end position="270"/>
    </location>
</feature>
<evidence type="ECO:0000313" key="11">
    <source>
        <dbReference type="Proteomes" id="UP000001024"/>
    </source>
</evidence>
<evidence type="ECO:0000256" key="2">
    <source>
        <dbReference type="ARBA" id="ARBA00022670"/>
    </source>
</evidence>
<evidence type="ECO:0000256" key="8">
    <source>
        <dbReference type="SAM" id="Phobius"/>
    </source>
</evidence>
<dbReference type="KEGG" id="tac:Ta1344"/>
<feature type="transmembrane region" description="Helical" evidence="8">
    <location>
        <begin position="163"/>
        <end position="185"/>
    </location>
</feature>
<evidence type="ECO:0000259" key="9">
    <source>
        <dbReference type="Pfam" id="PF02163"/>
    </source>
</evidence>
<keyword evidence="7 8" id="KW-0472">Membrane</keyword>
<reference evidence="10 11" key="1">
    <citation type="journal article" date="2000" name="Nature">
        <title>The genome sequence of the thermoacidophilic scavenger Thermoplasma acidophilum.</title>
        <authorList>
            <person name="Ruepp A."/>
            <person name="Graml W."/>
            <person name="Santos-Martinez M.L."/>
            <person name="Koretke K.K."/>
            <person name="Volker C."/>
            <person name="Mewes H.W."/>
            <person name="Frishman D."/>
            <person name="Stocker S."/>
            <person name="Lupas A.N."/>
            <person name="Baumeister W."/>
        </authorList>
    </citation>
    <scope>NUCLEOTIDE SEQUENCE [LARGE SCALE GENOMIC DNA]</scope>
    <source>
        <strain evidence="11">ATCC 25905 / DSM 1728 / JCM 9062 / NBRC 15155 / AMRC-C165</strain>
    </source>
</reference>
<evidence type="ECO:0000313" key="10">
    <source>
        <dbReference type="EMBL" id="CAC12465.1"/>
    </source>
</evidence>
<dbReference type="InterPro" id="IPR008915">
    <property type="entry name" value="Peptidase_M50"/>
</dbReference>
<dbReference type="Proteomes" id="UP000001024">
    <property type="component" value="Chromosome"/>
</dbReference>
<sequence length="330" mass="36816">MDPISVKFYFFDSDNPNIDDAFDYIRRDLIDHGFIPMVIRDGENIIQVTKRPKQRYFGNIVNLILLVATILSTMYVGSQYSINFVPKGAYYELRLWGYGFLFFSAPLLLILGIHESAHFLVARKHHVKASLPFFIPFPVGIGTFGAFISLRDPLPNRKAMAEIGAAGPIAGFITALPLLFVADYFQNVVKPIPPAYIPFKVTFPLIYHLFGLNTNFTGPIFPMVFAVWVGMFATAMNLIPAGQLDGSHIVRGVLGSRANILSYVFLAFLFAIGFFYTGWWIIAIFVIFTGLVHPPALNDYSKISGLDIALGVVSLIMFILTFTIIPIKPA</sequence>